<dbReference type="CDD" id="cd00130">
    <property type="entry name" value="PAS"/>
    <property type="match status" value="2"/>
</dbReference>
<dbReference type="Pfam" id="PF00563">
    <property type="entry name" value="EAL"/>
    <property type="match status" value="1"/>
</dbReference>
<dbReference type="GO" id="GO:0003824">
    <property type="term" value="F:catalytic activity"/>
    <property type="evidence" value="ECO:0007669"/>
    <property type="project" value="UniProtKB-ARBA"/>
</dbReference>
<organism evidence="5">
    <name type="scientific">Leptospirillum ferriphilum</name>
    <dbReference type="NCBI Taxonomy" id="178606"/>
    <lineage>
        <taxon>Bacteria</taxon>
        <taxon>Pseudomonadati</taxon>
        <taxon>Nitrospirota</taxon>
        <taxon>Nitrospiria</taxon>
        <taxon>Nitrospirales</taxon>
        <taxon>Nitrospiraceae</taxon>
        <taxon>Leptospirillum</taxon>
    </lineage>
</organism>
<dbReference type="InterPro" id="IPR001633">
    <property type="entry name" value="EAL_dom"/>
</dbReference>
<feature type="domain" description="PAC" evidence="2">
    <location>
        <begin position="555"/>
        <end position="607"/>
    </location>
</feature>
<protein>
    <submittedName>
        <fullName evidence="5">EAL domain-containing protein</fullName>
    </submittedName>
</protein>
<dbReference type="InterPro" id="IPR000160">
    <property type="entry name" value="GGDEF_dom"/>
</dbReference>
<dbReference type="FunFam" id="3.30.70.270:FF:000001">
    <property type="entry name" value="Diguanylate cyclase domain protein"/>
    <property type="match status" value="1"/>
</dbReference>
<dbReference type="PANTHER" id="PTHR44757:SF2">
    <property type="entry name" value="BIOFILM ARCHITECTURE MAINTENANCE PROTEIN MBAA"/>
    <property type="match status" value="1"/>
</dbReference>
<reference evidence="5" key="1">
    <citation type="journal article" date="2020" name="mSystems">
        <title>Genome- and Community-Level Interaction Insights into Carbon Utilization and Element Cycling Functions of Hydrothermarchaeota in Hydrothermal Sediment.</title>
        <authorList>
            <person name="Zhou Z."/>
            <person name="Liu Y."/>
            <person name="Xu W."/>
            <person name="Pan J."/>
            <person name="Luo Z.H."/>
            <person name="Li M."/>
        </authorList>
    </citation>
    <scope>NUCLEOTIDE SEQUENCE [LARGE SCALE GENOMIC DNA]</scope>
    <source>
        <strain evidence="5">SpSt-902</strain>
    </source>
</reference>
<feature type="domain" description="PAS" evidence="1">
    <location>
        <begin position="482"/>
        <end position="528"/>
    </location>
</feature>
<dbReference type="NCBIfam" id="TIGR00229">
    <property type="entry name" value="sensory_box"/>
    <property type="match status" value="2"/>
</dbReference>
<feature type="domain" description="PAC" evidence="2">
    <location>
        <begin position="431"/>
        <end position="485"/>
    </location>
</feature>
<dbReference type="PANTHER" id="PTHR44757">
    <property type="entry name" value="DIGUANYLATE CYCLASE DGCP"/>
    <property type="match status" value="1"/>
</dbReference>
<proteinExistence type="predicted"/>
<dbReference type="SUPFAM" id="SSF55781">
    <property type="entry name" value="GAF domain-like"/>
    <property type="match status" value="2"/>
</dbReference>
<dbReference type="SMART" id="SM00086">
    <property type="entry name" value="PAC"/>
    <property type="match status" value="2"/>
</dbReference>
<dbReference type="InterPro" id="IPR001610">
    <property type="entry name" value="PAC"/>
</dbReference>
<dbReference type="Pfam" id="PF13426">
    <property type="entry name" value="PAS_9"/>
    <property type="match status" value="2"/>
</dbReference>
<feature type="domain" description="GGDEF" evidence="4">
    <location>
        <begin position="639"/>
        <end position="772"/>
    </location>
</feature>
<sequence>MSRHRTQSYRHLLSLYATLSQVNQSILRTNDADTLFRKICRISTEYGHFRFAWIGIHDTFQQEIRPVAWSGEGAKYLQEIRIFLDPERPESLGPAATALRTGKPQVIHDFFRDSRTIPWVGSARRYGFRSSIGVAISRGGKNIGVLNLYAGEKSYFGRPEQQLVREMALDISFALDYFDSKDARLTADRQLQSHRERLSFLLEETLKNNRQHDPRQILRAFSRSAHTLTGSTRIAFGIFEHGSLAREDFSSTGDSLPELPPPERERIASWARTHRQAYRSDRLSDDHPPSPPVNGTWVHIPVFGAKDNYLGFLEMICPEAYIKSDPDIAFLSALTAQIAGSLENAFLLQALSISESRLRIFQKTFESATVPLCICDALRQDLPIIFANEHFSRVTGYPLEETVGKNCRFLQGTDRDQEEREYIRTALAAGKPIRTILRNYRKDGSLFINELSIFPITDPDGTITHFLGIQNDITDTLSLRKNREIASQVFDMASDGILLTDSENRIILVNRAFTEITGYSLEDVQGKNPSVLASGRHDSFFYQAMWNELLTVGYWQGELWNRKKSGEVYPEWLSISTRKNGDGTVENYIGIFHDLTGVKESEERIAFLAYHDPLTGLPNRVLLRDRLEYAILQSTRRNRKLGLLLIDLDGFKNVNDLLGHHTGDQLLVEVSRRMTQGIRTSDSVGRMGGDEFLVIFPDLHDLNELSSIILRLMEQIHRPYEIDGQSIILTTSGGVTLYPEDHSGLDDLVRHADIAMYSAKNRGKNRVHYYELSMETELRKRENFKQEMIRALKENDLRLVYQPQVDILNGEIIGVEALLRWYHQDGIRYPGDFLGFVENDDLSVALGRWVLKSALEQHDRWKSNGMDIRISVNIFPRHFNGGTLVGDLASLGNSGFDLSGIALEITENTLVSDLADIQKTVQSCKEQGIQISLDDFGTGYTSLTMVRILRPDSLKVDQSFIRESSDNEGNRSILESILKIGEGFHACVIQEGVEKASELRMIREMGYRHIQGFLVSRPLLPEDLELFFGVWRKNRLWKKLGESG</sequence>
<dbReference type="InterPro" id="IPR003018">
    <property type="entry name" value="GAF"/>
</dbReference>
<evidence type="ECO:0000259" key="2">
    <source>
        <dbReference type="PROSITE" id="PS50113"/>
    </source>
</evidence>
<dbReference type="InterPro" id="IPR043128">
    <property type="entry name" value="Rev_trsase/Diguanyl_cyclase"/>
</dbReference>
<dbReference type="Pfam" id="PF00990">
    <property type="entry name" value="GGDEF"/>
    <property type="match status" value="1"/>
</dbReference>
<dbReference type="InterPro" id="IPR000700">
    <property type="entry name" value="PAS-assoc_C"/>
</dbReference>
<dbReference type="Gene3D" id="3.30.450.40">
    <property type="match status" value="2"/>
</dbReference>
<dbReference type="Pfam" id="PF13185">
    <property type="entry name" value="GAF_2"/>
    <property type="match status" value="1"/>
</dbReference>
<dbReference type="InterPro" id="IPR035919">
    <property type="entry name" value="EAL_sf"/>
</dbReference>
<dbReference type="SMART" id="SM00065">
    <property type="entry name" value="GAF"/>
    <property type="match status" value="2"/>
</dbReference>
<dbReference type="CDD" id="cd01948">
    <property type="entry name" value="EAL"/>
    <property type="match status" value="1"/>
</dbReference>
<comment type="caution">
    <text evidence="5">The sequence shown here is derived from an EMBL/GenBank/DDBJ whole genome shotgun (WGS) entry which is preliminary data.</text>
</comment>
<evidence type="ECO:0000259" key="3">
    <source>
        <dbReference type="PROSITE" id="PS50883"/>
    </source>
</evidence>
<name>A0A7C3R3T4_9BACT</name>
<dbReference type="InterPro" id="IPR000014">
    <property type="entry name" value="PAS"/>
</dbReference>
<dbReference type="Gene3D" id="3.30.70.270">
    <property type="match status" value="1"/>
</dbReference>
<dbReference type="InterPro" id="IPR052155">
    <property type="entry name" value="Biofilm_reg_signaling"/>
</dbReference>
<dbReference type="AlphaFoldDB" id="A0A7C3R3T4"/>
<dbReference type="SUPFAM" id="SSF55073">
    <property type="entry name" value="Nucleotide cyclase"/>
    <property type="match status" value="1"/>
</dbReference>
<dbReference type="PROSITE" id="PS50113">
    <property type="entry name" value="PAC"/>
    <property type="match status" value="2"/>
</dbReference>
<feature type="domain" description="PAS" evidence="1">
    <location>
        <begin position="357"/>
        <end position="430"/>
    </location>
</feature>
<gene>
    <name evidence="5" type="ORF">ENX03_02325</name>
</gene>
<dbReference type="EMBL" id="DTMM01000045">
    <property type="protein sequence ID" value="HFT92777.1"/>
    <property type="molecule type" value="Genomic_DNA"/>
</dbReference>
<dbReference type="NCBIfam" id="TIGR00254">
    <property type="entry name" value="GGDEF"/>
    <property type="match status" value="1"/>
</dbReference>
<dbReference type="Gene3D" id="3.20.20.450">
    <property type="entry name" value="EAL domain"/>
    <property type="match status" value="1"/>
</dbReference>
<dbReference type="InterPro" id="IPR029016">
    <property type="entry name" value="GAF-like_dom_sf"/>
</dbReference>
<dbReference type="SMART" id="SM00091">
    <property type="entry name" value="PAS"/>
    <property type="match status" value="2"/>
</dbReference>
<dbReference type="PROSITE" id="PS50112">
    <property type="entry name" value="PAS"/>
    <property type="match status" value="2"/>
</dbReference>
<accession>A0A7C3R3T4</accession>
<evidence type="ECO:0000259" key="4">
    <source>
        <dbReference type="PROSITE" id="PS50887"/>
    </source>
</evidence>
<dbReference type="SUPFAM" id="SSF55785">
    <property type="entry name" value="PYP-like sensor domain (PAS domain)"/>
    <property type="match status" value="2"/>
</dbReference>
<dbReference type="PROSITE" id="PS50883">
    <property type="entry name" value="EAL"/>
    <property type="match status" value="1"/>
</dbReference>
<dbReference type="InterPro" id="IPR035965">
    <property type="entry name" value="PAS-like_dom_sf"/>
</dbReference>
<dbReference type="CDD" id="cd01949">
    <property type="entry name" value="GGDEF"/>
    <property type="match status" value="1"/>
</dbReference>
<dbReference type="Gene3D" id="3.30.450.20">
    <property type="entry name" value="PAS domain"/>
    <property type="match status" value="2"/>
</dbReference>
<dbReference type="SUPFAM" id="SSF141868">
    <property type="entry name" value="EAL domain-like"/>
    <property type="match status" value="1"/>
</dbReference>
<evidence type="ECO:0000259" key="1">
    <source>
        <dbReference type="PROSITE" id="PS50112"/>
    </source>
</evidence>
<dbReference type="SMART" id="SM00052">
    <property type="entry name" value="EAL"/>
    <property type="match status" value="1"/>
</dbReference>
<dbReference type="PROSITE" id="PS50887">
    <property type="entry name" value="GGDEF"/>
    <property type="match status" value="1"/>
</dbReference>
<evidence type="ECO:0000313" key="5">
    <source>
        <dbReference type="EMBL" id="HFT92777.1"/>
    </source>
</evidence>
<feature type="domain" description="EAL" evidence="3">
    <location>
        <begin position="781"/>
        <end position="1032"/>
    </location>
</feature>
<dbReference type="SMART" id="SM00267">
    <property type="entry name" value="GGDEF"/>
    <property type="match status" value="1"/>
</dbReference>
<dbReference type="InterPro" id="IPR029787">
    <property type="entry name" value="Nucleotide_cyclase"/>
</dbReference>